<dbReference type="STRING" id="1464123.SAMN05444126_1374"/>
<dbReference type="Pfam" id="PF13412">
    <property type="entry name" value="HTH_24"/>
    <property type="match status" value="1"/>
</dbReference>
<comment type="function">
    <text evidence="1">Transcriptional repressor of xylose-utilizing enzymes.</text>
</comment>
<keyword evidence="5" id="KW-1185">Reference proteome</keyword>
<keyword evidence="4" id="KW-0808">Transferase</keyword>
<dbReference type="CDD" id="cd24076">
    <property type="entry name" value="ASKHA_ATPase_ROK_BsXylR-like"/>
    <property type="match status" value="1"/>
</dbReference>
<dbReference type="RefSeq" id="WP_093074919.1">
    <property type="nucleotide sequence ID" value="NZ_FOGV01000037.1"/>
</dbReference>
<dbReference type="InterPro" id="IPR000600">
    <property type="entry name" value="ROK"/>
</dbReference>
<dbReference type="GO" id="GO:0016301">
    <property type="term" value="F:kinase activity"/>
    <property type="evidence" value="ECO:0007669"/>
    <property type="project" value="UniProtKB-KW"/>
</dbReference>
<evidence type="ECO:0000313" key="4">
    <source>
        <dbReference type="EMBL" id="SES34096.1"/>
    </source>
</evidence>
<protein>
    <submittedName>
        <fullName evidence="4">Sugar kinase of the NBD/HSP70 family, may contain an N-terminal HTH domain</fullName>
    </submittedName>
</protein>
<dbReference type="GO" id="GO:0042732">
    <property type="term" value="P:D-xylose metabolic process"/>
    <property type="evidence" value="ECO:0007669"/>
    <property type="project" value="UniProtKB-KW"/>
</dbReference>
<dbReference type="InterPro" id="IPR036390">
    <property type="entry name" value="WH_DNA-bd_sf"/>
</dbReference>
<dbReference type="OrthoDB" id="9796533at2"/>
<dbReference type="PANTHER" id="PTHR18964">
    <property type="entry name" value="ROK (REPRESSOR, ORF, KINASE) FAMILY"/>
    <property type="match status" value="1"/>
</dbReference>
<dbReference type="Pfam" id="PF00480">
    <property type="entry name" value="ROK"/>
    <property type="match status" value="1"/>
</dbReference>
<gene>
    <name evidence="4" type="ORF">SAMN05444126_1374</name>
</gene>
<dbReference type="Gene3D" id="1.10.10.10">
    <property type="entry name" value="Winged helix-like DNA-binding domain superfamily/Winged helix DNA-binding domain"/>
    <property type="match status" value="1"/>
</dbReference>
<dbReference type="Proteomes" id="UP000199318">
    <property type="component" value="Unassembled WGS sequence"/>
</dbReference>
<evidence type="ECO:0000256" key="1">
    <source>
        <dbReference type="ARBA" id="ARBA00002486"/>
    </source>
</evidence>
<dbReference type="PANTHER" id="PTHR18964:SF149">
    <property type="entry name" value="BIFUNCTIONAL UDP-N-ACETYLGLUCOSAMINE 2-EPIMERASE_N-ACETYLMANNOSAMINE KINASE"/>
    <property type="match status" value="1"/>
</dbReference>
<dbReference type="SUPFAM" id="SSF46785">
    <property type="entry name" value="Winged helix' DNA-binding domain"/>
    <property type="match status" value="1"/>
</dbReference>
<dbReference type="PROSITE" id="PS01125">
    <property type="entry name" value="ROK"/>
    <property type="match status" value="1"/>
</dbReference>
<comment type="caution">
    <text evidence="4">The sequence shown here is derived from an EMBL/GenBank/DDBJ whole genome shotgun (WGS) entry which is preliminary data.</text>
</comment>
<accession>A0A1H9WJI1</accession>
<keyword evidence="3" id="KW-0119">Carbohydrate metabolism</keyword>
<keyword evidence="4" id="KW-0418">Kinase</keyword>
<dbReference type="InterPro" id="IPR043129">
    <property type="entry name" value="ATPase_NBD"/>
</dbReference>
<sequence length="392" mass="42652">MQTGDQNLVKKLNKSIVLEIVQKKSPVSRTDISRETGLTKATVSSLIGELIDEHFIYEIENGESKGGRKPVMLYFNQQAGFTVGVDIGVDRILGVLSDLNGNLLEQYDTELTDTAVQTVTDEVTRSIKSLCESSPDSPYGIVGAGIGVPGTVGNRGEIRFAPNLGWENVHLKETLEEIFPFPIIIENEANAGAHGEKLYGAGSEASNLVYVSVGTGIGTGIVIDGNLYRGERGFSGEMGHMSIELNGIKCTCGNIGCWELYASEHALLEQAAHLKTFETYEKVSFDDVINEASLGNGEVLTLINTIGNYLGVGVVNIINTFNPEQVIIGNRFARLEKWMTVPVERVLSQRLLPYQQKSFQLKFSSLRSLSCAIGSSAFALAHFFSKYKISIG</sequence>
<dbReference type="EMBL" id="FOGV01000037">
    <property type="protein sequence ID" value="SES34096.1"/>
    <property type="molecule type" value="Genomic_DNA"/>
</dbReference>
<evidence type="ECO:0000256" key="2">
    <source>
        <dbReference type="ARBA" id="ARBA00006479"/>
    </source>
</evidence>
<comment type="similarity">
    <text evidence="2">Belongs to the ROK (NagC/XylR) family.</text>
</comment>
<proteinExistence type="inferred from homology"/>
<organism evidence="4 5">
    <name type="scientific">Salisediminibacterium halotolerans</name>
    <dbReference type="NCBI Taxonomy" id="517425"/>
    <lineage>
        <taxon>Bacteria</taxon>
        <taxon>Bacillati</taxon>
        <taxon>Bacillota</taxon>
        <taxon>Bacilli</taxon>
        <taxon>Bacillales</taxon>
        <taxon>Bacillaceae</taxon>
        <taxon>Salisediminibacterium</taxon>
    </lineage>
</organism>
<evidence type="ECO:0000256" key="3">
    <source>
        <dbReference type="ARBA" id="ARBA00022629"/>
    </source>
</evidence>
<dbReference type="InterPro" id="IPR049874">
    <property type="entry name" value="ROK_cs"/>
</dbReference>
<keyword evidence="3" id="KW-0859">Xylose metabolism</keyword>
<name>A0A1H9WJI1_9BACI</name>
<reference evidence="5" key="1">
    <citation type="submission" date="2016-10" db="EMBL/GenBank/DDBJ databases">
        <authorList>
            <person name="de Groot N.N."/>
        </authorList>
    </citation>
    <scope>NUCLEOTIDE SEQUENCE [LARGE SCALE GENOMIC DNA]</scope>
    <source>
        <strain evidence="5">10nlg</strain>
    </source>
</reference>
<dbReference type="SUPFAM" id="SSF53067">
    <property type="entry name" value="Actin-like ATPase domain"/>
    <property type="match status" value="1"/>
</dbReference>
<dbReference type="AlphaFoldDB" id="A0A1H9WJI1"/>
<evidence type="ECO:0000313" key="5">
    <source>
        <dbReference type="Proteomes" id="UP000199318"/>
    </source>
</evidence>
<dbReference type="Gene3D" id="3.30.420.40">
    <property type="match status" value="2"/>
</dbReference>
<dbReference type="InterPro" id="IPR036388">
    <property type="entry name" value="WH-like_DNA-bd_sf"/>
</dbReference>